<feature type="compositionally biased region" description="Polar residues" evidence="4">
    <location>
        <begin position="119"/>
        <end position="138"/>
    </location>
</feature>
<dbReference type="AlphaFoldDB" id="A0A6J1ASK8"/>
<dbReference type="Proteomes" id="UP000504621">
    <property type="component" value="Unplaced"/>
</dbReference>
<dbReference type="RefSeq" id="XP_021289875.1">
    <property type="nucleotide sequence ID" value="XM_021434200.1"/>
</dbReference>
<dbReference type="PANTHER" id="PTHR31374">
    <property type="entry name" value="AUXIN-INDUCED PROTEIN-LIKE-RELATED"/>
    <property type="match status" value="1"/>
</dbReference>
<name>A0A6J1ASK8_9ROSI</name>
<keyword evidence="2" id="KW-0217">Developmental protein</keyword>
<dbReference type="PANTHER" id="PTHR31374:SF157">
    <property type="entry name" value="AUXIN-RESPONSIVE PROTEIN SAUR36-LIKE"/>
    <property type="match status" value="1"/>
</dbReference>
<gene>
    <name evidence="6" type="primary">LOC110420824</name>
</gene>
<evidence type="ECO:0000313" key="5">
    <source>
        <dbReference type="Proteomes" id="UP000504621"/>
    </source>
</evidence>
<sequence length="138" mass="15667">MTESKRGLMMFRSFFQKLTKGYWVSAFRESPALNHAGFDEDMSVAKTVPDDVKEGFFTVFAVKGKETQRFVIELDQLTSPAFLSLLDQAREEYGFQQKGALSLPCRPHELQEILEHSNENNAGTESRATCDTTILESY</sequence>
<feature type="region of interest" description="Disordered" evidence="4">
    <location>
        <begin position="115"/>
        <end position="138"/>
    </location>
</feature>
<evidence type="ECO:0000256" key="3">
    <source>
        <dbReference type="ARBA" id="ARBA00022604"/>
    </source>
</evidence>
<dbReference type="GO" id="GO:0009733">
    <property type="term" value="P:response to auxin"/>
    <property type="evidence" value="ECO:0007669"/>
    <property type="project" value="InterPro"/>
</dbReference>
<evidence type="ECO:0000313" key="6">
    <source>
        <dbReference type="RefSeq" id="XP_021289875.1"/>
    </source>
</evidence>
<dbReference type="GeneID" id="110420824"/>
<accession>A0A6J1ASK8</accession>
<organism evidence="5 6">
    <name type="scientific">Herrania umbratica</name>
    <dbReference type="NCBI Taxonomy" id="108875"/>
    <lineage>
        <taxon>Eukaryota</taxon>
        <taxon>Viridiplantae</taxon>
        <taxon>Streptophyta</taxon>
        <taxon>Embryophyta</taxon>
        <taxon>Tracheophyta</taxon>
        <taxon>Spermatophyta</taxon>
        <taxon>Magnoliopsida</taxon>
        <taxon>eudicotyledons</taxon>
        <taxon>Gunneridae</taxon>
        <taxon>Pentapetalae</taxon>
        <taxon>rosids</taxon>
        <taxon>malvids</taxon>
        <taxon>Malvales</taxon>
        <taxon>Malvaceae</taxon>
        <taxon>Byttnerioideae</taxon>
        <taxon>Herrania</taxon>
    </lineage>
</organism>
<comment type="similarity">
    <text evidence="1">Belongs to the ARG7 family.</text>
</comment>
<evidence type="ECO:0000256" key="2">
    <source>
        <dbReference type="ARBA" id="ARBA00022473"/>
    </source>
</evidence>
<keyword evidence="3" id="KW-0341">Growth regulation</keyword>
<reference evidence="6" key="1">
    <citation type="submission" date="2025-08" db="UniProtKB">
        <authorList>
            <consortium name="RefSeq"/>
        </authorList>
    </citation>
    <scope>IDENTIFICATION</scope>
    <source>
        <tissue evidence="6">Leaf</tissue>
    </source>
</reference>
<protein>
    <submittedName>
        <fullName evidence="6">Auxin-responsive protein SAUR72-like</fullName>
    </submittedName>
</protein>
<dbReference type="OrthoDB" id="1930622at2759"/>
<keyword evidence="5" id="KW-1185">Reference proteome</keyword>
<evidence type="ECO:0000256" key="1">
    <source>
        <dbReference type="ARBA" id="ARBA00006974"/>
    </source>
</evidence>
<evidence type="ECO:0000256" key="4">
    <source>
        <dbReference type="SAM" id="MobiDB-lite"/>
    </source>
</evidence>
<proteinExistence type="inferred from homology"/>
<dbReference type="InterPro" id="IPR003676">
    <property type="entry name" value="SAUR_fam"/>
</dbReference>
<dbReference type="Pfam" id="PF02519">
    <property type="entry name" value="Auxin_inducible"/>
    <property type="match status" value="1"/>
</dbReference>